<dbReference type="Gene3D" id="3.40.50.2060">
    <property type="match status" value="1"/>
</dbReference>
<dbReference type="OrthoDB" id="2228at2759"/>
<evidence type="ECO:0000313" key="4">
    <source>
        <dbReference type="Proteomes" id="UP000009168"/>
    </source>
</evidence>
<feature type="region of interest" description="Disordered" evidence="2">
    <location>
        <begin position="113"/>
        <end position="183"/>
    </location>
</feature>
<dbReference type="Gene3D" id="3.90.830.10">
    <property type="entry name" value="Syntaxin Binding Protein 1, Chain A, domain 2"/>
    <property type="match status" value="1"/>
</dbReference>
<dbReference type="EMBL" id="GG662749">
    <property type="protein sequence ID" value="EAR90240.2"/>
    <property type="molecule type" value="Genomic_DNA"/>
</dbReference>
<dbReference type="InterPro" id="IPR043127">
    <property type="entry name" value="Sec-1-like_dom3a"/>
</dbReference>
<evidence type="ECO:0000256" key="1">
    <source>
        <dbReference type="ARBA" id="ARBA00009884"/>
    </source>
</evidence>
<dbReference type="Pfam" id="PF00995">
    <property type="entry name" value="Sec1"/>
    <property type="match status" value="1"/>
</dbReference>
<evidence type="ECO:0000313" key="3">
    <source>
        <dbReference type="EMBL" id="EAR90240.2"/>
    </source>
</evidence>
<dbReference type="KEGG" id="tet:TTHERM_00355870"/>
<organism evidence="3 4">
    <name type="scientific">Tetrahymena thermophila (strain SB210)</name>
    <dbReference type="NCBI Taxonomy" id="312017"/>
    <lineage>
        <taxon>Eukaryota</taxon>
        <taxon>Sar</taxon>
        <taxon>Alveolata</taxon>
        <taxon>Ciliophora</taxon>
        <taxon>Intramacronucleata</taxon>
        <taxon>Oligohymenophorea</taxon>
        <taxon>Hymenostomatida</taxon>
        <taxon>Tetrahymenina</taxon>
        <taxon>Tetrahymenidae</taxon>
        <taxon>Tetrahymena</taxon>
    </lineage>
</organism>
<name>Q22XY4_TETTS</name>
<dbReference type="InterPro" id="IPR043154">
    <property type="entry name" value="Sec-1-like_dom1"/>
</dbReference>
<gene>
    <name evidence="3" type="ORF">TTHERM_00355870</name>
</gene>
<dbReference type="FunCoup" id="Q22XY4">
    <property type="interactions" value="295"/>
</dbReference>
<dbReference type="PANTHER" id="PTHR11679">
    <property type="entry name" value="VESICLE PROTEIN SORTING-ASSOCIATED"/>
    <property type="match status" value="1"/>
</dbReference>
<dbReference type="STRING" id="312017.Q22XY4"/>
<dbReference type="RefSeq" id="XP_001010485.2">
    <property type="nucleotide sequence ID" value="XM_001010485.2"/>
</dbReference>
<dbReference type="Proteomes" id="UP000009168">
    <property type="component" value="Unassembled WGS sequence"/>
</dbReference>
<feature type="compositionally biased region" description="Acidic residues" evidence="2">
    <location>
        <begin position="139"/>
        <end position="160"/>
    </location>
</feature>
<dbReference type="SUPFAM" id="SSF56815">
    <property type="entry name" value="Sec1/munc18-like (SM) proteins"/>
    <property type="match status" value="1"/>
</dbReference>
<evidence type="ECO:0000256" key="2">
    <source>
        <dbReference type="SAM" id="MobiDB-lite"/>
    </source>
</evidence>
<dbReference type="GeneID" id="7837335"/>
<protein>
    <submittedName>
        <fullName evidence="3">Sec1 family protein</fullName>
    </submittedName>
</protein>
<feature type="compositionally biased region" description="Basic residues" evidence="2">
    <location>
        <begin position="117"/>
        <end position="136"/>
    </location>
</feature>
<reference evidence="4" key="1">
    <citation type="journal article" date="2006" name="PLoS Biol.">
        <title>Macronuclear genome sequence of the ciliate Tetrahymena thermophila, a model eukaryote.</title>
        <authorList>
            <person name="Eisen J.A."/>
            <person name="Coyne R.S."/>
            <person name="Wu M."/>
            <person name="Wu D."/>
            <person name="Thiagarajan M."/>
            <person name="Wortman J.R."/>
            <person name="Badger J.H."/>
            <person name="Ren Q."/>
            <person name="Amedeo P."/>
            <person name="Jones K.M."/>
            <person name="Tallon L.J."/>
            <person name="Delcher A.L."/>
            <person name="Salzberg S.L."/>
            <person name="Silva J.C."/>
            <person name="Haas B.J."/>
            <person name="Majoros W.H."/>
            <person name="Farzad M."/>
            <person name="Carlton J.M."/>
            <person name="Smith R.K. Jr."/>
            <person name="Garg J."/>
            <person name="Pearlman R.E."/>
            <person name="Karrer K.M."/>
            <person name="Sun L."/>
            <person name="Manning G."/>
            <person name="Elde N.C."/>
            <person name="Turkewitz A.P."/>
            <person name="Asai D.J."/>
            <person name="Wilkes D.E."/>
            <person name="Wang Y."/>
            <person name="Cai H."/>
            <person name="Collins K."/>
            <person name="Stewart B.A."/>
            <person name="Lee S.R."/>
            <person name="Wilamowska K."/>
            <person name="Weinberg Z."/>
            <person name="Ruzzo W.L."/>
            <person name="Wloga D."/>
            <person name="Gaertig J."/>
            <person name="Frankel J."/>
            <person name="Tsao C.-C."/>
            <person name="Gorovsky M.A."/>
            <person name="Keeling P.J."/>
            <person name="Waller R.F."/>
            <person name="Patron N.J."/>
            <person name="Cherry J.M."/>
            <person name="Stover N.A."/>
            <person name="Krieger C.J."/>
            <person name="del Toro C."/>
            <person name="Ryder H.F."/>
            <person name="Williamson S.C."/>
            <person name="Barbeau R.A."/>
            <person name="Hamilton E.P."/>
            <person name="Orias E."/>
        </authorList>
    </citation>
    <scope>NUCLEOTIDE SEQUENCE [LARGE SCALE GENOMIC DNA]</scope>
    <source>
        <strain evidence="4">SB210</strain>
    </source>
</reference>
<comment type="similarity">
    <text evidence="1">Belongs to the STXBP/unc-18/SEC1 family.</text>
</comment>
<dbReference type="eggNOG" id="KOG1300">
    <property type="taxonomic scope" value="Eukaryota"/>
</dbReference>
<feature type="compositionally biased region" description="Polar residues" evidence="2">
    <location>
        <begin position="698"/>
        <end position="707"/>
    </location>
</feature>
<sequence>MQILQKLNENISQYSLKENVFYRFQEMFDDVRSRYPNIGTFILVVDQQSLKLLSSALKMADLIKMGVSSIEKLELKRKEHPNTHAIYLLSPSKESISLLISDFEGQVLQLKNTDEKKKKKAQKQKEKEKKKKKKKGKQDDDDEDEQEDDEDDDEVIEENEESKKKRKQDELEPKKPEKKKDLQPPEIQYARVHIFFMNKLPKYLLEEMGKSEKLVKRIRTMKEFNHSFFFFEQNGFHLHLEQSLPILFSKKESQEARIMFECISDQLSTVLPALLRFDKINILYNNQNQSSPSYLFANYFEKKLQEMILKLKESESPYIDPTSGEIYLIIVDRGIDPVTPLLHDYSYQSMIYDLLEVDTEKNIVEYEKIELKKENKASESTKEVKKYKQQLSDHKDEVFAKFRYQNITEALKGIRDDFEKHTENMQRAKSSQNQVRSIEDVNKIIGEFPEYNELLQKYAVHFDLILKCFNTFQKYNLQLNCELEQSMVTGIDDLAKPIKSDTIIQSIQDILNRKDIKSTDRLRIAMIAFITCDLQQDQRQKILNLFELSEQKQLKNLAWLGIQFSDDKNSTFSRVNQQIIDLSKEQYNAYLNKQKNCQECKKIRADAKKSKKGGNSEEDQKRDCDECGQLYFVFSVMRHTPLSAIAIHSAIKQIIKSYDVSKDALNSLGFGIKQVGQVNRPISPLKEQPLLNEESEMQSENKLQSTNSSKQVKSSKKKDKDKKKDKEESKSQKKEKGDLHLPNEYEAFLQQSESEDSDALKKSKKIIAFFIGGISYAEIRAIRKFQDEYQSNPVIIGATHLLTHRNYIEEIDQMSTFA</sequence>
<dbReference type="InterPro" id="IPR027482">
    <property type="entry name" value="Sec1-like_dom2"/>
</dbReference>
<dbReference type="InterPro" id="IPR001619">
    <property type="entry name" value="Sec1-like"/>
</dbReference>
<feature type="compositionally biased region" description="Basic and acidic residues" evidence="2">
    <location>
        <begin position="722"/>
        <end position="743"/>
    </location>
</feature>
<accession>Q22XY4</accession>
<feature type="region of interest" description="Disordered" evidence="2">
    <location>
        <begin position="693"/>
        <end position="743"/>
    </location>
</feature>
<dbReference type="Gene3D" id="3.40.50.1910">
    <property type="match status" value="2"/>
</dbReference>
<dbReference type="HOGENOM" id="CLU_009210_2_0_1"/>
<dbReference type="InterPro" id="IPR036045">
    <property type="entry name" value="Sec1-like_sf"/>
</dbReference>
<proteinExistence type="inferred from homology"/>
<keyword evidence="4" id="KW-1185">Reference proteome</keyword>
<dbReference type="Gene3D" id="1.25.40.60">
    <property type="match status" value="1"/>
</dbReference>
<feature type="compositionally biased region" description="Basic and acidic residues" evidence="2">
    <location>
        <begin position="161"/>
        <end position="183"/>
    </location>
</feature>
<dbReference type="AlphaFoldDB" id="Q22XY4"/>
<dbReference type="GO" id="GO:0016192">
    <property type="term" value="P:vesicle-mediated transport"/>
    <property type="evidence" value="ECO:0007669"/>
    <property type="project" value="InterPro"/>
</dbReference>
<dbReference type="InParanoid" id="Q22XY4"/>